<name>A0A6M0K6D1_9GAMM</name>
<organism evidence="4 5">
    <name type="scientific">Thiorhodococcus minor</name>
    <dbReference type="NCBI Taxonomy" id="57489"/>
    <lineage>
        <taxon>Bacteria</taxon>
        <taxon>Pseudomonadati</taxon>
        <taxon>Pseudomonadota</taxon>
        <taxon>Gammaproteobacteria</taxon>
        <taxon>Chromatiales</taxon>
        <taxon>Chromatiaceae</taxon>
        <taxon>Thiorhodococcus</taxon>
    </lineage>
</organism>
<dbReference type="AlphaFoldDB" id="A0A6M0K6D1"/>
<comment type="pathway">
    <text evidence="2">Sulfur metabolism; hydrogen sulfide biosynthesis; sulfite from sulfate.</text>
</comment>
<dbReference type="SUPFAM" id="SSF52402">
    <property type="entry name" value="Adenine nucleotide alpha hydrolases-like"/>
    <property type="match status" value="1"/>
</dbReference>
<reference evidence="4 5" key="1">
    <citation type="submission" date="2020-02" db="EMBL/GenBank/DDBJ databases">
        <title>Genome sequences of Thiorhodococcus mannitoliphagus and Thiorhodococcus minor, purple sulfur photosynthetic bacteria in the gammaproteobacterial family, Chromatiaceae.</title>
        <authorList>
            <person name="Aviles F.A."/>
            <person name="Meyer T.E."/>
            <person name="Kyndt J.A."/>
        </authorList>
    </citation>
    <scope>NUCLEOTIDE SEQUENCE [LARGE SCALE GENOMIC DNA]</scope>
    <source>
        <strain evidence="4 5">DSM 11518</strain>
    </source>
</reference>
<dbReference type="PANTHER" id="PTHR46509">
    <property type="entry name" value="PHOSPHOADENOSINE PHOSPHOSULFATE REDUCTASE"/>
    <property type="match status" value="1"/>
</dbReference>
<evidence type="ECO:0000256" key="2">
    <source>
        <dbReference type="ARBA" id="ARBA00024327"/>
    </source>
</evidence>
<sequence length="211" mass="24135">MLHAQAYIEQAHAEAAGRLVLTTSGGETSALMPHLVASVIGTAFPLIFVDHGFYGSATYRQIDFFREQGYDLRVYRSALTPGDIERHYSGWRDPVSPHFSLVVRKIKHEPLNRAFAELKPSRWLRGIMRHETPERRAAEPIQFKNGLYQVHPILDWSKAQALEYLQRHGLPINDDHWDPTKGRDQRGECLIGDYCGLHQRANPPREQDQTA</sequence>
<evidence type="ECO:0000313" key="4">
    <source>
        <dbReference type="EMBL" id="NEV64999.1"/>
    </source>
</evidence>
<dbReference type="RefSeq" id="WP_164456297.1">
    <property type="nucleotide sequence ID" value="NZ_JAAIJQ010000134.1"/>
</dbReference>
<dbReference type="Proteomes" id="UP000483379">
    <property type="component" value="Unassembled WGS sequence"/>
</dbReference>
<dbReference type="PANTHER" id="PTHR46509:SF1">
    <property type="entry name" value="PHOSPHOADENOSINE PHOSPHOSULFATE REDUCTASE"/>
    <property type="match status" value="1"/>
</dbReference>
<dbReference type="Pfam" id="PF01507">
    <property type="entry name" value="PAPS_reduct"/>
    <property type="match status" value="1"/>
</dbReference>
<dbReference type="InterPro" id="IPR002500">
    <property type="entry name" value="PAPS_reduct_dom"/>
</dbReference>
<evidence type="ECO:0000259" key="3">
    <source>
        <dbReference type="Pfam" id="PF01507"/>
    </source>
</evidence>
<dbReference type="EMBL" id="JAAIJQ010000134">
    <property type="protein sequence ID" value="NEV64999.1"/>
    <property type="molecule type" value="Genomic_DNA"/>
</dbReference>
<evidence type="ECO:0000256" key="1">
    <source>
        <dbReference type="ARBA" id="ARBA00009732"/>
    </source>
</evidence>
<gene>
    <name evidence="4" type="ORF">G3446_24590</name>
</gene>
<comment type="similarity">
    <text evidence="1">Belongs to the PAPS reductase family. CysH subfamily.</text>
</comment>
<accession>A0A6M0K6D1</accession>
<dbReference type="GO" id="GO:0019379">
    <property type="term" value="P:sulfate assimilation, phosphoadenylyl sulfate reduction by phosphoadenylyl-sulfate reductase (thioredoxin)"/>
    <property type="evidence" value="ECO:0007669"/>
    <property type="project" value="TreeGrafter"/>
</dbReference>
<evidence type="ECO:0000313" key="5">
    <source>
        <dbReference type="Proteomes" id="UP000483379"/>
    </source>
</evidence>
<keyword evidence="5" id="KW-1185">Reference proteome</keyword>
<dbReference type="InterPro" id="IPR014729">
    <property type="entry name" value="Rossmann-like_a/b/a_fold"/>
</dbReference>
<proteinExistence type="inferred from homology"/>
<protein>
    <submittedName>
        <fullName evidence="4">Phosphoadenosine phosphosulfate reductase family protein</fullName>
    </submittedName>
</protein>
<dbReference type="GO" id="GO:0004604">
    <property type="term" value="F:phosphoadenylyl-sulfate reductase (thioredoxin) activity"/>
    <property type="evidence" value="ECO:0007669"/>
    <property type="project" value="TreeGrafter"/>
</dbReference>
<dbReference type="GO" id="GO:0005737">
    <property type="term" value="C:cytoplasm"/>
    <property type="evidence" value="ECO:0007669"/>
    <property type="project" value="TreeGrafter"/>
</dbReference>
<feature type="domain" description="Phosphoadenosine phosphosulphate reductase" evidence="3">
    <location>
        <begin position="19"/>
        <end position="173"/>
    </location>
</feature>
<dbReference type="Gene3D" id="3.40.50.620">
    <property type="entry name" value="HUPs"/>
    <property type="match status" value="1"/>
</dbReference>
<comment type="caution">
    <text evidence="4">The sequence shown here is derived from an EMBL/GenBank/DDBJ whole genome shotgun (WGS) entry which is preliminary data.</text>
</comment>